<evidence type="ECO:0000313" key="3">
    <source>
        <dbReference type="Proteomes" id="UP000308671"/>
    </source>
</evidence>
<reference evidence="2 3" key="1">
    <citation type="submission" date="2017-12" db="EMBL/GenBank/DDBJ databases">
        <title>Comparative genomics of Botrytis spp.</title>
        <authorList>
            <person name="Valero-Jimenez C.A."/>
            <person name="Tapia P."/>
            <person name="Veloso J."/>
            <person name="Silva-Moreno E."/>
            <person name="Staats M."/>
            <person name="Valdes J.H."/>
            <person name="Van Kan J.A.L."/>
        </authorList>
    </citation>
    <scope>NUCLEOTIDE SEQUENCE [LARGE SCALE GENOMIC DNA]</scope>
    <source>
        <strain evidence="2 3">MUCL435</strain>
    </source>
</reference>
<gene>
    <name evidence="2" type="ORF">BGAL_0071g00110</name>
</gene>
<dbReference type="GO" id="GO:0016491">
    <property type="term" value="F:oxidoreductase activity"/>
    <property type="evidence" value="ECO:0007669"/>
    <property type="project" value="UniProtKB-KW"/>
</dbReference>
<organism evidence="2 3">
    <name type="scientific">Botrytis galanthina</name>
    <dbReference type="NCBI Taxonomy" id="278940"/>
    <lineage>
        <taxon>Eukaryota</taxon>
        <taxon>Fungi</taxon>
        <taxon>Dikarya</taxon>
        <taxon>Ascomycota</taxon>
        <taxon>Pezizomycotina</taxon>
        <taxon>Leotiomycetes</taxon>
        <taxon>Helotiales</taxon>
        <taxon>Sclerotiniaceae</taxon>
        <taxon>Botrytis</taxon>
    </lineage>
</organism>
<evidence type="ECO:0000256" key="1">
    <source>
        <dbReference type="ARBA" id="ARBA00023002"/>
    </source>
</evidence>
<dbReference type="PANTHER" id="PTHR43157">
    <property type="entry name" value="PHOSPHATIDYLINOSITOL-GLYCAN BIOSYNTHESIS CLASS F PROTEIN-RELATED"/>
    <property type="match status" value="1"/>
</dbReference>
<dbReference type="InterPro" id="IPR036291">
    <property type="entry name" value="NAD(P)-bd_dom_sf"/>
</dbReference>
<dbReference type="Pfam" id="PF00106">
    <property type="entry name" value="adh_short"/>
    <property type="match status" value="1"/>
</dbReference>
<evidence type="ECO:0008006" key="4">
    <source>
        <dbReference type="Google" id="ProtNLM"/>
    </source>
</evidence>
<comment type="caution">
    <text evidence="2">The sequence shown here is derived from an EMBL/GenBank/DDBJ whole genome shotgun (WGS) entry which is preliminary data.</text>
</comment>
<dbReference type="Proteomes" id="UP000308671">
    <property type="component" value="Unassembled WGS sequence"/>
</dbReference>
<dbReference type="AlphaFoldDB" id="A0A4S8R4A1"/>
<name>A0A4S8R4A1_9HELO</name>
<dbReference type="EMBL" id="PQXL01000071">
    <property type="protein sequence ID" value="THV52703.1"/>
    <property type="molecule type" value="Genomic_DNA"/>
</dbReference>
<keyword evidence="3" id="KW-1185">Reference proteome</keyword>
<evidence type="ECO:0000313" key="2">
    <source>
        <dbReference type="EMBL" id="THV52703.1"/>
    </source>
</evidence>
<dbReference type="PRINTS" id="PR00081">
    <property type="entry name" value="GDHRDH"/>
</dbReference>
<accession>A0A4S8R4A1</accession>
<proteinExistence type="predicted"/>
<dbReference type="OrthoDB" id="542013at2759"/>
<sequence>MAFALRLLHSQLIVKVPKPTTSFEGKTIIITGGNTGLGFEAAKYYLKLKASRVILACRSLEKADKAKLELEQTFAMRGDIVETWQVDLSSYASVIEFCEKAKTLLRLDVMLLNAGILTKEYRVAEDNESTITVNVISTFLMAFLLMPKLKETAKYFGTTPHMTVVSSDLHFLSDFKEWKSDDIFESLNDKRKTRMNDRYNLSKLMEILIVRHFVSLHGRDYPVVFNTVHPGWCQSNLSNEIATTFLKKVENCMGRTTEEGARSLVFATSFGKESHGNYVGDGGLLSESSFVTSKDGAAAGEKLWTQLSTKLEKIRPNVRQGC</sequence>
<dbReference type="InterPro" id="IPR002347">
    <property type="entry name" value="SDR_fam"/>
</dbReference>
<dbReference type="PANTHER" id="PTHR43157:SF31">
    <property type="entry name" value="PHOSPHATIDYLINOSITOL-GLYCAN BIOSYNTHESIS CLASS F PROTEIN"/>
    <property type="match status" value="1"/>
</dbReference>
<protein>
    <recommendedName>
        <fullName evidence="4">Ketoreductase (KR) domain-containing protein</fullName>
    </recommendedName>
</protein>
<keyword evidence="1" id="KW-0560">Oxidoreductase</keyword>
<dbReference type="Gene3D" id="3.40.50.720">
    <property type="entry name" value="NAD(P)-binding Rossmann-like Domain"/>
    <property type="match status" value="1"/>
</dbReference>
<dbReference type="SUPFAM" id="SSF51735">
    <property type="entry name" value="NAD(P)-binding Rossmann-fold domains"/>
    <property type="match status" value="1"/>
</dbReference>